<evidence type="ECO:0000256" key="2">
    <source>
        <dbReference type="SAM" id="MobiDB-lite"/>
    </source>
</evidence>
<evidence type="ECO:0000259" key="3">
    <source>
        <dbReference type="Pfam" id="PF05605"/>
    </source>
</evidence>
<sequence>MEDDTWSRVSDASKRQLLALQSRYDVYLGLEETDGGEDDSRPEFTCPFCSEGFDIVGLCCHIDDEHPIEARNGVCPLCAARVGMDMIGHTTTEHANLLKISFYRRCYKGSLDHYSTLLLLKKDLCEGTLQSLGGSFAPSNVAPDPLLSSFIFNFPDIDRSKDARPESLDEGSMVDKTSDEKLVLSVVPSPIYKDQVESARRTETISQATWNSQCVCKAKKMALVRCVIILVPHRQGPEGREPESATREERGAPDLHTYLDGVDGRSSRLMA</sequence>
<keyword evidence="6" id="KW-1185">Reference proteome</keyword>
<feature type="domain" description="Di19 zinc-binding" evidence="3">
    <location>
        <begin position="43"/>
        <end position="95"/>
    </location>
</feature>
<feature type="region of interest" description="Disordered" evidence="2">
    <location>
        <begin position="235"/>
        <end position="271"/>
    </location>
</feature>
<comment type="similarity">
    <text evidence="1">Belongs to the Di19 family.</text>
</comment>
<dbReference type="Proteomes" id="UP001222027">
    <property type="component" value="Unassembled WGS sequence"/>
</dbReference>
<gene>
    <name evidence="5" type="ORF">OPV22_012031</name>
</gene>
<dbReference type="InterPro" id="IPR027935">
    <property type="entry name" value="Di19_C"/>
</dbReference>
<dbReference type="InterPro" id="IPR008598">
    <property type="entry name" value="Di19_Zn-bd"/>
</dbReference>
<proteinExistence type="inferred from homology"/>
<dbReference type="Pfam" id="PF05605">
    <property type="entry name" value="zf-Di19"/>
    <property type="match status" value="1"/>
</dbReference>
<evidence type="ECO:0000313" key="6">
    <source>
        <dbReference type="Proteomes" id="UP001222027"/>
    </source>
</evidence>
<reference evidence="5 6" key="1">
    <citation type="submission" date="2022-12" db="EMBL/GenBank/DDBJ databases">
        <title>Chromosome-scale assembly of the Ensete ventricosum genome.</title>
        <authorList>
            <person name="Dussert Y."/>
            <person name="Stocks J."/>
            <person name="Wendawek A."/>
            <person name="Woldeyes F."/>
            <person name="Nichols R.A."/>
            <person name="Borrell J.S."/>
        </authorList>
    </citation>
    <scope>NUCLEOTIDE SEQUENCE [LARGE SCALE GENOMIC DNA]</scope>
    <source>
        <strain evidence="6">cv. Maze</strain>
        <tissue evidence="5">Seeds</tissue>
    </source>
</reference>
<dbReference type="InterPro" id="IPR033347">
    <property type="entry name" value="Di19"/>
</dbReference>
<comment type="caution">
    <text evidence="5">The sequence shown here is derived from an EMBL/GenBank/DDBJ whole genome shotgun (WGS) entry which is preliminary data.</text>
</comment>
<evidence type="ECO:0000259" key="4">
    <source>
        <dbReference type="Pfam" id="PF14571"/>
    </source>
</evidence>
<dbReference type="PANTHER" id="PTHR31875:SF26">
    <property type="entry name" value="PROTEIN DEHYDRATION-INDUCED 19-RELATED"/>
    <property type="match status" value="1"/>
</dbReference>
<organism evidence="5 6">
    <name type="scientific">Ensete ventricosum</name>
    <name type="common">Abyssinian banana</name>
    <name type="synonym">Musa ensete</name>
    <dbReference type="NCBI Taxonomy" id="4639"/>
    <lineage>
        <taxon>Eukaryota</taxon>
        <taxon>Viridiplantae</taxon>
        <taxon>Streptophyta</taxon>
        <taxon>Embryophyta</taxon>
        <taxon>Tracheophyta</taxon>
        <taxon>Spermatophyta</taxon>
        <taxon>Magnoliopsida</taxon>
        <taxon>Liliopsida</taxon>
        <taxon>Zingiberales</taxon>
        <taxon>Musaceae</taxon>
        <taxon>Ensete</taxon>
    </lineage>
</organism>
<evidence type="ECO:0000313" key="5">
    <source>
        <dbReference type="EMBL" id="KAJ8490310.1"/>
    </source>
</evidence>
<dbReference type="EMBL" id="JAQQAF010000004">
    <property type="protein sequence ID" value="KAJ8490310.1"/>
    <property type="molecule type" value="Genomic_DNA"/>
</dbReference>
<accession>A0AAV8R279</accession>
<protein>
    <recommendedName>
        <fullName evidence="7">Drought induced 19 protein type zinc-binding domain-containing protein</fullName>
    </recommendedName>
</protein>
<dbReference type="AlphaFoldDB" id="A0AAV8R279"/>
<evidence type="ECO:0008006" key="7">
    <source>
        <dbReference type="Google" id="ProtNLM"/>
    </source>
</evidence>
<feature type="compositionally biased region" description="Basic and acidic residues" evidence="2">
    <location>
        <begin position="235"/>
        <end position="253"/>
    </location>
</feature>
<feature type="domain" description="Di19 C-terminal" evidence="4">
    <location>
        <begin position="118"/>
        <end position="203"/>
    </location>
</feature>
<feature type="compositionally biased region" description="Basic and acidic residues" evidence="2">
    <location>
        <begin position="262"/>
        <end position="271"/>
    </location>
</feature>
<dbReference type="PANTHER" id="PTHR31875">
    <property type="entry name" value="PROTEIN DEHYDRATION-INDUCED 19"/>
    <property type="match status" value="1"/>
</dbReference>
<dbReference type="Pfam" id="PF14571">
    <property type="entry name" value="Di19_C"/>
    <property type="match status" value="1"/>
</dbReference>
<evidence type="ECO:0000256" key="1">
    <source>
        <dbReference type="ARBA" id="ARBA00007109"/>
    </source>
</evidence>
<name>A0AAV8R279_ENSVE</name>